<protein>
    <submittedName>
        <fullName evidence="2">Uncharacterized protein</fullName>
    </submittedName>
</protein>
<evidence type="ECO:0000313" key="3">
    <source>
        <dbReference type="Proteomes" id="UP001189429"/>
    </source>
</evidence>
<organism evidence="2 3">
    <name type="scientific">Prorocentrum cordatum</name>
    <dbReference type="NCBI Taxonomy" id="2364126"/>
    <lineage>
        <taxon>Eukaryota</taxon>
        <taxon>Sar</taxon>
        <taxon>Alveolata</taxon>
        <taxon>Dinophyceae</taxon>
        <taxon>Prorocentrales</taxon>
        <taxon>Prorocentraceae</taxon>
        <taxon>Prorocentrum</taxon>
    </lineage>
</organism>
<accession>A0ABN9ULR1</accession>
<keyword evidence="3" id="KW-1185">Reference proteome</keyword>
<name>A0ABN9ULR1_9DINO</name>
<evidence type="ECO:0000256" key="1">
    <source>
        <dbReference type="SAM" id="MobiDB-lite"/>
    </source>
</evidence>
<comment type="caution">
    <text evidence="2">The sequence shown here is derived from an EMBL/GenBank/DDBJ whole genome shotgun (WGS) entry which is preliminary data.</text>
</comment>
<feature type="compositionally biased region" description="Basic and acidic residues" evidence="1">
    <location>
        <begin position="146"/>
        <end position="155"/>
    </location>
</feature>
<dbReference type="EMBL" id="CAUYUJ010015960">
    <property type="protein sequence ID" value="CAK0860264.1"/>
    <property type="molecule type" value="Genomic_DNA"/>
</dbReference>
<dbReference type="Proteomes" id="UP001189429">
    <property type="component" value="Unassembled WGS sequence"/>
</dbReference>
<gene>
    <name evidence="2" type="ORF">PCOR1329_LOCUS49272</name>
</gene>
<sequence length="301" mass="33623">MARRTHSSAHAIRSLKPTGHPWVKLPPRLLPTFHPPSPSLRPSSSVFLFLPASGCAGRLMAAWFRFLSPEALACCCAPDRPPETSQLRYVKGDSLREETLGIHRNAPPYAMPSSEWFAGHQAPISQTKGASPSRVDEDSGACRGPRSADEKRDERDRLQGMLKEFAKAVVQGQPCQWLPSAGEAPRRATYSLDATLAQFSLLPDRAPSVQFDLLDILEVVKDVQETPFSELHRLPPPHEVAGLELEKRFVCIQHQGRGLEADDRGVSHLGLLMPDAYERDRFYMCMKILRWAQQSRRDRGG</sequence>
<evidence type="ECO:0000313" key="2">
    <source>
        <dbReference type="EMBL" id="CAK0860264.1"/>
    </source>
</evidence>
<feature type="region of interest" description="Disordered" evidence="1">
    <location>
        <begin position="124"/>
        <end position="155"/>
    </location>
</feature>
<reference evidence="2" key="1">
    <citation type="submission" date="2023-10" db="EMBL/GenBank/DDBJ databases">
        <authorList>
            <person name="Chen Y."/>
            <person name="Shah S."/>
            <person name="Dougan E. K."/>
            <person name="Thang M."/>
            <person name="Chan C."/>
        </authorList>
    </citation>
    <scope>NUCLEOTIDE SEQUENCE [LARGE SCALE GENOMIC DNA]</scope>
</reference>
<proteinExistence type="predicted"/>